<comment type="caution">
    <text evidence="11">The sequence shown here is derived from an EMBL/GenBank/DDBJ whole genome shotgun (WGS) entry which is preliminary data.</text>
</comment>
<feature type="domain" description="Helicase ATP-binding" evidence="10">
    <location>
        <begin position="189"/>
        <end position="286"/>
    </location>
</feature>
<dbReference type="Gene3D" id="3.40.50.300">
    <property type="entry name" value="P-loop containing nucleotide triphosphate hydrolases"/>
    <property type="match status" value="1"/>
</dbReference>
<dbReference type="Pfam" id="PF01424">
    <property type="entry name" value="R3H"/>
    <property type="match status" value="1"/>
</dbReference>
<dbReference type="InterPro" id="IPR014001">
    <property type="entry name" value="Helicase_ATP-bd"/>
</dbReference>
<feature type="region of interest" description="Disordered" evidence="8">
    <location>
        <begin position="113"/>
        <end position="139"/>
    </location>
</feature>
<sequence length="318" mass="35161">MRRGGRGGFTFGKRPVSEEHRISIDERLEQFRLSPDQVLTFENDLSNHDRAVVHQVSRKMGFKSKSSGNGDNRCVSVYKSGPSRKGQSQTTPLSFSVETQGVLSELFSRYPPREEEFSGKMEEGPAEEKRSTKSDKTLEHGFCKPSLMQSEIATQVEMLVSRIKKNPALQQIADERLKLPITSFKDTITSAVDSNQVVLIAGETGCGKTTQVPQFILDHMWSQGKACKILCTQPRRISATSVAERIASERGEKIGGTVGYQIRLESKGGNNSSLMFCTNGVLLRKLIESGSQLSEAEEGCQSEKMYSSYGMDANSCHS</sequence>
<dbReference type="SMART" id="SM00393">
    <property type="entry name" value="R3H"/>
    <property type="match status" value="1"/>
</dbReference>
<dbReference type="GO" id="GO:0003723">
    <property type="term" value="F:RNA binding"/>
    <property type="evidence" value="ECO:0007669"/>
    <property type="project" value="UniProtKB-KW"/>
</dbReference>
<evidence type="ECO:0000256" key="8">
    <source>
        <dbReference type="SAM" id="MobiDB-lite"/>
    </source>
</evidence>
<keyword evidence="7" id="KW-0539">Nucleus</keyword>
<dbReference type="InterPro" id="IPR036867">
    <property type="entry name" value="R3H_dom_sf"/>
</dbReference>
<evidence type="ECO:0000256" key="1">
    <source>
        <dbReference type="ARBA" id="ARBA00004123"/>
    </source>
</evidence>
<dbReference type="GO" id="GO:0016787">
    <property type="term" value="F:hydrolase activity"/>
    <property type="evidence" value="ECO:0007669"/>
    <property type="project" value="UniProtKB-KW"/>
</dbReference>
<keyword evidence="4" id="KW-0347">Helicase</keyword>
<evidence type="ECO:0000313" key="12">
    <source>
        <dbReference type="Proteomes" id="UP000824469"/>
    </source>
</evidence>
<organism evidence="11 12">
    <name type="scientific">Taxus chinensis</name>
    <name type="common">Chinese yew</name>
    <name type="synonym">Taxus wallichiana var. chinensis</name>
    <dbReference type="NCBI Taxonomy" id="29808"/>
    <lineage>
        <taxon>Eukaryota</taxon>
        <taxon>Viridiplantae</taxon>
        <taxon>Streptophyta</taxon>
        <taxon>Embryophyta</taxon>
        <taxon>Tracheophyta</taxon>
        <taxon>Spermatophyta</taxon>
        <taxon>Pinopsida</taxon>
        <taxon>Pinidae</taxon>
        <taxon>Conifers II</taxon>
        <taxon>Cupressales</taxon>
        <taxon>Taxaceae</taxon>
        <taxon>Taxus</taxon>
    </lineage>
</organism>
<dbReference type="Proteomes" id="UP000824469">
    <property type="component" value="Unassembled WGS sequence"/>
</dbReference>
<dbReference type="SUPFAM" id="SSF82708">
    <property type="entry name" value="R3H domain"/>
    <property type="match status" value="1"/>
</dbReference>
<keyword evidence="12" id="KW-1185">Reference proteome</keyword>
<name>A0AA38G5S7_TAXCH</name>
<evidence type="ECO:0000256" key="3">
    <source>
        <dbReference type="ARBA" id="ARBA00022801"/>
    </source>
</evidence>
<evidence type="ECO:0000256" key="5">
    <source>
        <dbReference type="ARBA" id="ARBA00022840"/>
    </source>
</evidence>
<feature type="non-terminal residue" evidence="11">
    <location>
        <position position="1"/>
    </location>
</feature>
<dbReference type="InterPro" id="IPR001374">
    <property type="entry name" value="R3H_dom"/>
</dbReference>
<dbReference type="EMBL" id="JAHRHJ020000005">
    <property type="protein sequence ID" value="KAH9315838.1"/>
    <property type="molecule type" value="Genomic_DNA"/>
</dbReference>
<accession>A0AA38G5S7</accession>
<dbReference type="OMA" id="FRIAVHI"/>
<reference evidence="11 12" key="1">
    <citation type="journal article" date="2021" name="Nat. Plants">
        <title>The Taxus genome provides insights into paclitaxel biosynthesis.</title>
        <authorList>
            <person name="Xiong X."/>
            <person name="Gou J."/>
            <person name="Liao Q."/>
            <person name="Li Y."/>
            <person name="Zhou Q."/>
            <person name="Bi G."/>
            <person name="Li C."/>
            <person name="Du R."/>
            <person name="Wang X."/>
            <person name="Sun T."/>
            <person name="Guo L."/>
            <person name="Liang H."/>
            <person name="Lu P."/>
            <person name="Wu Y."/>
            <person name="Zhang Z."/>
            <person name="Ro D.K."/>
            <person name="Shang Y."/>
            <person name="Huang S."/>
            <person name="Yan J."/>
        </authorList>
    </citation>
    <scope>NUCLEOTIDE SEQUENCE [LARGE SCALE GENOMIC DNA]</scope>
    <source>
        <strain evidence="11">Ta-2019</strain>
    </source>
</reference>
<evidence type="ECO:0000256" key="6">
    <source>
        <dbReference type="ARBA" id="ARBA00022884"/>
    </source>
</evidence>
<evidence type="ECO:0000256" key="2">
    <source>
        <dbReference type="ARBA" id="ARBA00022741"/>
    </source>
</evidence>
<dbReference type="GO" id="GO:0004386">
    <property type="term" value="F:helicase activity"/>
    <property type="evidence" value="ECO:0007669"/>
    <property type="project" value="UniProtKB-KW"/>
</dbReference>
<keyword evidence="5" id="KW-0067">ATP-binding</keyword>
<evidence type="ECO:0000256" key="7">
    <source>
        <dbReference type="ARBA" id="ARBA00023242"/>
    </source>
</evidence>
<dbReference type="GO" id="GO:0005524">
    <property type="term" value="F:ATP binding"/>
    <property type="evidence" value="ECO:0007669"/>
    <property type="project" value="UniProtKB-KW"/>
</dbReference>
<comment type="subcellular location">
    <subcellularLocation>
        <location evidence="1">Nucleus</location>
    </subcellularLocation>
</comment>
<dbReference type="SUPFAM" id="SSF52540">
    <property type="entry name" value="P-loop containing nucleoside triphosphate hydrolases"/>
    <property type="match status" value="1"/>
</dbReference>
<dbReference type="FunFam" id="3.30.1370.50:FF:000002">
    <property type="entry name" value="Immunoglobulin mu DNA-binding protein 2"/>
    <property type="match status" value="1"/>
</dbReference>
<dbReference type="PROSITE" id="PS51192">
    <property type="entry name" value="HELICASE_ATP_BIND_1"/>
    <property type="match status" value="1"/>
</dbReference>
<dbReference type="AlphaFoldDB" id="A0AA38G5S7"/>
<dbReference type="GO" id="GO:0005634">
    <property type="term" value="C:nucleus"/>
    <property type="evidence" value="ECO:0007669"/>
    <property type="project" value="UniProtKB-SubCell"/>
</dbReference>
<dbReference type="Gene3D" id="3.30.1370.50">
    <property type="entry name" value="R3H-like domain"/>
    <property type="match status" value="1"/>
</dbReference>
<proteinExistence type="predicted"/>
<keyword evidence="2" id="KW-0547">Nucleotide-binding</keyword>
<feature type="domain" description="R3H" evidence="9">
    <location>
        <begin position="18"/>
        <end position="81"/>
    </location>
</feature>
<protein>
    <submittedName>
        <fullName evidence="11">Uncharacterized protein</fullName>
    </submittedName>
</protein>
<dbReference type="CDD" id="cd17917">
    <property type="entry name" value="DEXHc_RHA-like"/>
    <property type="match status" value="1"/>
</dbReference>
<dbReference type="PROSITE" id="PS51061">
    <property type="entry name" value="R3H"/>
    <property type="match status" value="1"/>
</dbReference>
<gene>
    <name evidence="11" type="ORF">KI387_024465</name>
</gene>
<evidence type="ECO:0000313" key="11">
    <source>
        <dbReference type="EMBL" id="KAH9315838.1"/>
    </source>
</evidence>
<keyword evidence="6" id="KW-0694">RNA-binding</keyword>
<dbReference type="InterPro" id="IPR027417">
    <property type="entry name" value="P-loop_NTPase"/>
</dbReference>
<dbReference type="PANTHER" id="PTHR18934:SF213">
    <property type="entry name" value="3'-5' RNA HELICASE YTHDC2"/>
    <property type="match status" value="1"/>
</dbReference>
<evidence type="ECO:0000256" key="4">
    <source>
        <dbReference type="ARBA" id="ARBA00022806"/>
    </source>
</evidence>
<evidence type="ECO:0000259" key="10">
    <source>
        <dbReference type="PROSITE" id="PS51192"/>
    </source>
</evidence>
<evidence type="ECO:0000259" key="9">
    <source>
        <dbReference type="PROSITE" id="PS51061"/>
    </source>
</evidence>
<dbReference type="PANTHER" id="PTHR18934">
    <property type="entry name" value="ATP-DEPENDENT RNA HELICASE"/>
    <property type="match status" value="1"/>
</dbReference>
<dbReference type="GO" id="GO:0003677">
    <property type="term" value="F:DNA binding"/>
    <property type="evidence" value="ECO:0007669"/>
    <property type="project" value="UniProtKB-ARBA"/>
</dbReference>
<keyword evidence="3" id="KW-0378">Hydrolase</keyword>